<name>A0A1G7GKL0_PSEOR</name>
<organism evidence="11 12">
    <name type="scientific">Pseudonocardia oroxyli</name>
    <dbReference type="NCBI Taxonomy" id="366584"/>
    <lineage>
        <taxon>Bacteria</taxon>
        <taxon>Bacillati</taxon>
        <taxon>Actinomycetota</taxon>
        <taxon>Actinomycetes</taxon>
        <taxon>Pseudonocardiales</taxon>
        <taxon>Pseudonocardiaceae</taxon>
        <taxon>Pseudonocardia</taxon>
    </lineage>
</organism>
<dbReference type="InterPro" id="IPR044857">
    <property type="entry name" value="T7SS_EccB_R1"/>
</dbReference>
<feature type="transmembrane region" description="Helical" evidence="10">
    <location>
        <begin position="44"/>
        <end position="65"/>
    </location>
</feature>
<proteinExistence type="inferred from homology"/>
<dbReference type="RefSeq" id="WP_093077050.1">
    <property type="nucleotide sequence ID" value="NZ_FNBE01000002.1"/>
</dbReference>
<gene>
    <name evidence="11" type="ORF">SAMN05216377_102381</name>
</gene>
<comment type="subcellular location">
    <subcellularLocation>
        <location evidence="1">Cell membrane</location>
        <topology evidence="1">Single-pass membrane protein</topology>
    </subcellularLocation>
</comment>
<keyword evidence="4 10" id="KW-0812">Transmembrane</keyword>
<evidence type="ECO:0000256" key="2">
    <source>
        <dbReference type="ARBA" id="ARBA00008149"/>
    </source>
</evidence>
<dbReference type="InterPro" id="IPR042485">
    <property type="entry name" value="T7SS_EccB_R3"/>
</dbReference>
<evidence type="ECO:0000256" key="4">
    <source>
        <dbReference type="ARBA" id="ARBA00022692"/>
    </source>
</evidence>
<dbReference type="GO" id="GO:0005524">
    <property type="term" value="F:ATP binding"/>
    <property type="evidence" value="ECO:0007669"/>
    <property type="project" value="UniProtKB-KW"/>
</dbReference>
<evidence type="ECO:0000256" key="7">
    <source>
        <dbReference type="ARBA" id="ARBA00022840"/>
    </source>
</evidence>
<dbReference type="Proteomes" id="UP000198967">
    <property type="component" value="Unassembled WGS sequence"/>
</dbReference>
<dbReference type="PANTHER" id="PTHR40765:SF2">
    <property type="entry name" value="ESX-2 SECRETION SYSTEM ATPASE ECCB2"/>
    <property type="match status" value="1"/>
</dbReference>
<protein>
    <submittedName>
        <fullName evidence="11">Type VII secretion protein EccB</fullName>
    </submittedName>
</protein>
<evidence type="ECO:0000256" key="6">
    <source>
        <dbReference type="ARBA" id="ARBA00022801"/>
    </source>
</evidence>
<dbReference type="NCBIfam" id="TIGR03919">
    <property type="entry name" value="T7SS_EccB"/>
    <property type="match status" value="1"/>
</dbReference>
<dbReference type="Pfam" id="PF05108">
    <property type="entry name" value="T7SS_ESX1_EccB"/>
    <property type="match status" value="1"/>
</dbReference>
<evidence type="ECO:0000256" key="1">
    <source>
        <dbReference type="ARBA" id="ARBA00004162"/>
    </source>
</evidence>
<accession>A0A1G7GKL0</accession>
<sequence>MIPRPPATRDQADAHRYGLRRLEAALVRADPVPLHEQLRSQRRATLVGAVLAVLGLVAVAVYAAFAPRPEWSRESIVVGTPSGAVFAVLRDPERLVPVVDAVAARLVLAAAGQPPGEPRLVPDEVLATAARTPPAAVSGATGVRPAPMPGGWGVCDGPDGVVVLAGAATGGGEPVRALWARTPGGDTVAVVDGVRHPVGDESVRTALGLGARAPVTVPAAVLSALPEGPAFALPEVAGGAGPAAVPGRPGDVLSTTGVDGRVRLYAVLPGGVQEVPATVAEVLRARGGAGPREVAPAVVAEAPQRSVLPVAAWPGAAPTWEEPTGPVCATWSGRWGLSAGEPPIAAGAARVDGVLVAGAGAVRSTSPTGGGTVWLVSAAGVAYGVADAATAAALGLPPALPEVPESLLRLLPRGGTVDLAQAVGAG</sequence>
<dbReference type="GO" id="GO:0005576">
    <property type="term" value="C:extracellular region"/>
    <property type="evidence" value="ECO:0007669"/>
    <property type="project" value="TreeGrafter"/>
</dbReference>
<evidence type="ECO:0000256" key="10">
    <source>
        <dbReference type="SAM" id="Phobius"/>
    </source>
</evidence>
<dbReference type="GO" id="GO:0016787">
    <property type="term" value="F:hydrolase activity"/>
    <property type="evidence" value="ECO:0007669"/>
    <property type="project" value="UniProtKB-KW"/>
</dbReference>
<keyword evidence="9 10" id="KW-0472">Membrane</keyword>
<evidence type="ECO:0000313" key="11">
    <source>
        <dbReference type="EMBL" id="SDE88670.1"/>
    </source>
</evidence>
<dbReference type="GO" id="GO:0005886">
    <property type="term" value="C:plasma membrane"/>
    <property type="evidence" value="ECO:0007669"/>
    <property type="project" value="UniProtKB-SubCell"/>
</dbReference>
<comment type="similarity">
    <text evidence="2">Belongs to the EccB family.</text>
</comment>
<keyword evidence="5" id="KW-0547">Nucleotide-binding</keyword>
<dbReference type="Gene3D" id="2.40.50.910">
    <property type="entry name" value="Type VII secretion system EccB, repeat 3 domain"/>
    <property type="match status" value="1"/>
</dbReference>
<dbReference type="PANTHER" id="PTHR40765">
    <property type="entry name" value="ESX-2 SECRETION SYSTEM ATPASE ECCB2"/>
    <property type="match status" value="1"/>
</dbReference>
<keyword evidence="8 10" id="KW-1133">Transmembrane helix</keyword>
<keyword evidence="6" id="KW-0378">Hydrolase</keyword>
<reference evidence="11 12" key="1">
    <citation type="submission" date="2016-10" db="EMBL/GenBank/DDBJ databases">
        <authorList>
            <person name="de Groot N.N."/>
        </authorList>
    </citation>
    <scope>NUCLEOTIDE SEQUENCE [LARGE SCALE GENOMIC DNA]</scope>
    <source>
        <strain evidence="11 12">CGMCC 4.3143</strain>
    </source>
</reference>
<dbReference type="OrthoDB" id="3847604at2"/>
<evidence type="ECO:0000256" key="8">
    <source>
        <dbReference type="ARBA" id="ARBA00022989"/>
    </source>
</evidence>
<dbReference type="EMBL" id="FNBE01000002">
    <property type="protein sequence ID" value="SDE88670.1"/>
    <property type="molecule type" value="Genomic_DNA"/>
</dbReference>
<evidence type="ECO:0000313" key="12">
    <source>
        <dbReference type="Proteomes" id="UP000198967"/>
    </source>
</evidence>
<dbReference type="Gene3D" id="3.30.2390.20">
    <property type="entry name" value="Type VII secretion system EccB, repeat 1 domain"/>
    <property type="match status" value="1"/>
</dbReference>
<keyword evidence="12" id="KW-1185">Reference proteome</keyword>
<dbReference type="AlphaFoldDB" id="A0A1G7GKL0"/>
<evidence type="ECO:0000256" key="5">
    <source>
        <dbReference type="ARBA" id="ARBA00022741"/>
    </source>
</evidence>
<dbReference type="InterPro" id="IPR007795">
    <property type="entry name" value="T7SS_EccB"/>
</dbReference>
<evidence type="ECO:0000256" key="9">
    <source>
        <dbReference type="ARBA" id="ARBA00023136"/>
    </source>
</evidence>
<keyword evidence="3" id="KW-1003">Cell membrane</keyword>
<evidence type="ECO:0000256" key="3">
    <source>
        <dbReference type="ARBA" id="ARBA00022475"/>
    </source>
</evidence>
<keyword evidence="7" id="KW-0067">ATP-binding</keyword>
<dbReference type="STRING" id="366584.SAMN05216377_102381"/>